<reference evidence="1" key="1">
    <citation type="journal article" date="2015" name="Nature">
        <title>Complex archaea that bridge the gap between prokaryotes and eukaryotes.</title>
        <authorList>
            <person name="Spang A."/>
            <person name="Saw J.H."/>
            <person name="Jorgensen S.L."/>
            <person name="Zaremba-Niedzwiedzka K."/>
            <person name="Martijn J."/>
            <person name="Lind A.E."/>
            <person name="van Eijk R."/>
            <person name="Schleper C."/>
            <person name="Guy L."/>
            <person name="Ettema T.J."/>
        </authorList>
    </citation>
    <scope>NUCLEOTIDE SEQUENCE</scope>
</reference>
<proteinExistence type="predicted"/>
<organism evidence="1">
    <name type="scientific">marine sediment metagenome</name>
    <dbReference type="NCBI Taxonomy" id="412755"/>
    <lineage>
        <taxon>unclassified sequences</taxon>
        <taxon>metagenomes</taxon>
        <taxon>ecological metagenomes</taxon>
    </lineage>
</organism>
<dbReference type="AlphaFoldDB" id="A0A0F9Q7W4"/>
<name>A0A0F9Q7W4_9ZZZZ</name>
<accession>A0A0F9Q7W4</accession>
<evidence type="ECO:0000313" key="1">
    <source>
        <dbReference type="EMBL" id="KKN09291.1"/>
    </source>
</evidence>
<comment type="caution">
    <text evidence="1">The sequence shown here is derived from an EMBL/GenBank/DDBJ whole genome shotgun (WGS) entry which is preliminary data.</text>
</comment>
<protein>
    <submittedName>
        <fullName evidence="1">Uncharacterized protein</fullName>
    </submittedName>
</protein>
<dbReference type="EMBL" id="LAZR01004365">
    <property type="protein sequence ID" value="KKN09291.1"/>
    <property type="molecule type" value="Genomic_DNA"/>
</dbReference>
<sequence length="158" mass="18469">MAISINKYGMIEGGGGERIHNQRQARERGAIKCLEKLKERKCFIQKDDKWKLVKPLSHYYSWQRISKFLSGDEEIGWHRFKQDIIPAMIKSKKYWTWKQMIKSAKDIASFELGAQMDSPLSLITPGEKCTFGYAPPHHDATYQQKVKDGYFEEEAKHE</sequence>
<gene>
    <name evidence="1" type="ORF">LCGC14_1048170</name>
</gene>